<sequence>MVSYPTSVSRSQTHQGRVNDKNDFGLFWRQMESNFYKETGYTESCIDWVELYLSQTVSNSENLTEESIDSTLQIIHSYLLLANI</sequence>
<accession>A0A1X0RR94</accession>
<feature type="region of interest" description="Disordered" evidence="1">
    <location>
        <begin position="1"/>
        <end position="20"/>
    </location>
</feature>
<protein>
    <submittedName>
        <fullName evidence="2">Uncharacterized protein</fullName>
    </submittedName>
</protein>
<evidence type="ECO:0000313" key="2">
    <source>
        <dbReference type="EMBL" id="ORE14535.1"/>
    </source>
</evidence>
<dbReference type="AlphaFoldDB" id="A0A1X0RR94"/>
<organism evidence="2 3">
    <name type="scientific">Rhizopus microsporus</name>
    <dbReference type="NCBI Taxonomy" id="58291"/>
    <lineage>
        <taxon>Eukaryota</taxon>
        <taxon>Fungi</taxon>
        <taxon>Fungi incertae sedis</taxon>
        <taxon>Mucoromycota</taxon>
        <taxon>Mucoromycotina</taxon>
        <taxon>Mucoromycetes</taxon>
        <taxon>Mucorales</taxon>
        <taxon>Mucorineae</taxon>
        <taxon>Rhizopodaceae</taxon>
        <taxon>Rhizopus</taxon>
    </lineage>
</organism>
<dbReference type="Proteomes" id="UP000242381">
    <property type="component" value="Unassembled WGS sequence"/>
</dbReference>
<dbReference type="EMBL" id="KV921466">
    <property type="protein sequence ID" value="ORE14535.1"/>
    <property type="molecule type" value="Genomic_DNA"/>
</dbReference>
<feature type="compositionally biased region" description="Polar residues" evidence="1">
    <location>
        <begin position="1"/>
        <end position="16"/>
    </location>
</feature>
<evidence type="ECO:0000256" key="1">
    <source>
        <dbReference type="SAM" id="MobiDB-lite"/>
    </source>
</evidence>
<proteinExistence type="predicted"/>
<name>A0A1X0RR94_RHIZD</name>
<evidence type="ECO:0000313" key="3">
    <source>
        <dbReference type="Proteomes" id="UP000242381"/>
    </source>
</evidence>
<gene>
    <name evidence="2" type="ORF">BCV71DRAFT_187102</name>
</gene>
<reference evidence="2 3" key="1">
    <citation type="journal article" date="2016" name="Proc. Natl. Acad. Sci. U.S.A.">
        <title>Lipid metabolic changes in an early divergent fungus govern the establishment of a mutualistic symbiosis with endobacteria.</title>
        <authorList>
            <person name="Lastovetsky O.A."/>
            <person name="Gaspar M.L."/>
            <person name="Mondo S.J."/>
            <person name="LaButti K.M."/>
            <person name="Sandor L."/>
            <person name="Grigoriev I.V."/>
            <person name="Henry S.A."/>
            <person name="Pawlowska T.E."/>
        </authorList>
    </citation>
    <scope>NUCLEOTIDE SEQUENCE [LARGE SCALE GENOMIC DNA]</scope>
    <source>
        <strain evidence="2 3">ATCC 11559</strain>
    </source>
</reference>